<evidence type="ECO:0000313" key="8">
    <source>
        <dbReference type="Proteomes" id="UP000011676"/>
    </source>
</evidence>
<evidence type="ECO:0000259" key="5">
    <source>
        <dbReference type="PROSITE" id="PS51201"/>
    </source>
</evidence>
<dbReference type="InterPro" id="IPR036291">
    <property type="entry name" value="NAD(P)-bd_dom_sf"/>
</dbReference>
<dbReference type="PANTHER" id="PTHR43833">
    <property type="entry name" value="POTASSIUM CHANNEL PROTEIN 2-RELATED-RELATED"/>
    <property type="match status" value="1"/>
</dbReference>
<gene>
    <name evidence="7" type="ORF">SMU82_06324</name>
</gene>
<dbReference type="Gene3D" id="3.40.50.720">
    <property type="entry name" value="NAD(P)-binding Rossmann-like Domain"/>
    <property type="match status" value="1"/>
</dbReference>
<name>A0A829BUY6_STRMG</name>
<evidence type="ECO:0000256" key="4">
    <source>
        <dbReference type="ARBA" id="ARBA00023027"/>
    </source>
</evidence>
<dbReference type="GeneID" id="93859009"/>
<evidence type="ECO:0000256" key="2">
    <source>
        <dbReference type="ARBA" id="ARBA00022538"/>
    </source>
</evidence>
<dbReference type="InterPro" id="IPR003148">
    <property type="entry name" value="RCK_N"/>
</dbReference>
<evidence type="ECO:0000256" key="3">
    <source>
        <dbReference type="ARBA" id="ARBA00022958"/>
    </source>
</evidence>
<dbReference type="InterPro" id="IPR050721">
    <property type="entry name" value="Trk_Ktr_HKT_K-transport"/>
</dbReference>
<dbReference type="RefSeq" id="WP_002262971.1">
    <property type="nucleotide sequence ID" value="NZ_AHSR01000026.1"/>
</dbReference>
<keyword evidence="2" id="KW-0406">Ion transport</keyword>
<dbReference type="PRINTS" id="PR00335">
    <property type="entry name" value="KUPTAKETRKA"/>
</dbReference>
<sequence length="217" mass="24207">MKIIIVGCGRLGSGLANQLSQEENDVTVITIDEDYLEALDDHFTGQSLVGVGFDREILVKAGIEHADSLISCTDSDDTNALVARIAKKIYKVPKVIARLYDSSKVDLYNALGIQVIATTQWGIERTKNLLTFKHFDSVLSLGNGHSTVEIVRFNIPPLLDKKKIEEVLPIHEVRVIALSRKNETFIPNRETLLHSRDVIHLAASSDTANQLRERFIF</sequence>
<dbReference type="Proteomes" id="UP000011676">
    <property type="component" value="Unassembled WGS sequence"/>
</dbReference>
<protein>
    <recommendedName>
        <fullName evidence="1">Trk system potassium uptake protein TrkA</fullName>
    </recommendedName>
</protein>
<dbReference type="AlphaFoldDB" id="A0A829BUY6"/>
<evidence type="ECO:0000256" key="1">
    <source>
        <dbReference type="ARBA" id="ARBA00017378"/>
    </source>
</evidence>
<keyword evidence="2" id="KW-0633">Potassium transport</keyword>
<dbReference type="SUPFAM" id="SSF116726">
    <property type="entry name" value="TrkA C-terminal domain-like"/>
    <property type="match status" value="1"/>
</dbReference>
<dbReference type="GO" id="GO:0015079">
    <property type="term" value="F:potassium ion transmembrane transporter activity"/>
    <property type="evidence" value="ECO:0007669"/>
    <property type="project" value="InterPro"/>
</dbReference>
<dbReference type="Pfam" id="PF02254">
    <property type="entry name" value="TrkA_N"/>
    <property type="match status" value="1"/>
</dbReference>
<dbReference type="PROSITE" id="PS51202">
    <property type="entry name" value="RCK_C"/>
    <property type="match status" value="1"/>
</dbReference>
<reference evidence="7 8" key="1">
    <citation type="journal article" date="2013" name="Mol. Biol. Evol.">
        <title>Evolutionary and population genomics of the cavity causing bacteria Streptococcus mutans.</title>
        <authorList>
            <person name="Cornejo O.E."/>
            <person name="Lefebure T."/>
            <person name="Pavinski Bitar P.D."/>
            <person name="Lang P."/>
            <person name="Richards V.P."/>
            <person name="Eilertson K."/>
            <person name="Do T."/>
            <person name="Beighton D."/>
            <person name="Zeng L."/>
            <person name="Ahn S.J."/>
            <person name="Burne R.A."/>
            <person name="Siepel A."/>
            <person name="Bustamante C.D."/>
            <person name="Stanhope M.J."/>
        </authorList>
    </citation>
    <scope>NUCLEOTIDE SEQUENCE [LARGE SCALE GENOMIC DNA]</scope>
    <source>
        <strain evidence="7 8">SM6</strain>
    </source>
</reference>
<accession>A0A829BUY6</accession>
<comment type="caution">
    <text evidence="7">The sequence shown here is derived from an EMBL/GenBank/DDBJ whole genome shotgun (WGS) entry which is preliminary data.</text>
</comment>
<dbReference type="InterPro" id="IPR006036">
    <property type="entry name" value="K_uptake_TrkA"/>
</dbReference>
<dbReference type="InterPro" id="IPR006037">
    <property type="entry name" value="RCK_C"/>
</dbReference>
<dbReference type="Pfam" id="PF02080">
    <property type="entry name" value="TrkA_C"/>
    <property type="match status" value="1"/>
</dbReference>
<keyword evidence="3" id="KW-0630">Potassium</keyword>
<keyword evidence="2" id="KW-0813">Transport</keyword>
<dbReference type="InterPro" id="IPR036721">
    <property type="entry name" value="RCK_C_sf"/>
</dbReference>
<dbReference type="GO" id="GO:0005886">
    <property type="term" value="C:plasma membrane"/>
    <property type="evidence" value="ECO:0007669"/>
    <property type="project" value="InterPro"/>
</dbReference>
<organism evidence="7 8">
    <name type="scientific">Streptococcus mutans SM6</name>
    <dbReference type="NCBI Taxonomy" id="857119"/>
    <lineage>
        <taxon>Bacteria</taxon>
        <taxon>Bacillati</taxon>
        <taxon>Bacillota</taxon>
        <taxon>Bacilli</taxon>
        <taxon>Lactobacillales</taxon>
        <taxon>Streptococcaceae</taxon>
        <taxon>Streptococcus</taxon>
    </lineage>
</organism>
<feature type="domain" description="RCK C-terminal" evidence="6">
    <location>
        <begin position="136"/>
        <end position="217"/>
    </location>
</feature>
<evidence type="ECO:0000259" key="6">
    <source>
        <dbReference type="PROSITE" id="PS51202"/>
    </source>
</evidence>
<evidence type="ECO:0000313" key="7">
    <source>
        <dbReference type="EMBL" id="EMC23715.1"/>
    </source>
</evidence>
<dbReference type="PROSITE" id="PS51201">
    <property type="entry name" value="RCK_N"/>
    <property type="match status" value="1"/>
</dbReference>
<dbReference type="Gene3D" id="3.30.70.1450">
    <property type="entry name" value="Regulator of K+ conductance, C-terminal domain"/>
    <property type="match status" value="1"/>
</dbReference>
<dbReference type="SMR" id="A0A829BUY6"/>
<dbReference type="EMBL" id="AHSR01000026">
    <property type="protein sequence ID" value="EMC23715.1"/>
    <property type="molecule type" value="Genomic_DNA"/>
</dbReference>
<proteinExistence type="predicted"/>
<feature type="domain" description="RCK N-terminal" evidence="5">
    <location>
        <begin position="1"/>
        <end position="117"/>
    </location>
</feature>
<dbReference type="SUPFAM" id="SSF51735">
    <property type="entry name" value="NAD(P)-binding Rossmann-fold domains"/>
    <property type="match status" value="1"/>
</dbReference>
<keyword evidence="4" id="KW-0520">NAD</keyword>